<evidence type="ECO:0000313" key="1">
    <source>
        <dbReference type="EMBL" id="KAG0409987.1"/>
    </source>
</evidence>
<accession>A0AC60NS89</accession>
<protein>
    <submittedName>
        <fullName evidence="1">Uncharacterized protein</fullName>
    </submittedName>
</protein>
<sequence length="282" mass="31136">MLSPDSSFLEDFEPAVNLPAIRWMSVQRGSMEHRVSKILGTAAAAYGPNRGKKRRSDGHTARVSLAELLFLAKPTVPHWYFSVDIKMDAAMKLREEFNRALQKDNIKISVNDLVIKATALACTKVPQANSSWQGTFIRQYKSVNVCMSVDTPRGLVIPVLLAAEKKGLASISEETRSLALKARDNKLQPHDFEGGTVSVTNVGMIGVTSFPGMVNPPQACTVGVCCTKDILVPDEVSSLGHRRAKMMSVTLSCDHRVVDEEVAVHWLHHFKCLLERPDLMLL</sequence>
<name>A0AC60NS89_IXOPE</name>
<gene>
    <name evidence="1" type="ORF">HPB47_012890</name>
</gene>
<organism evidence="1 2">
    <name type="scientific">Ixodes persulcatus</name>
    <name type="common">Taiga tick</name>
    <dbReference type="NCBI Taxonomy" id="34615"/>
    <lineage>
        <taxon>Eukaryota</taxon>
        <taxon>Metazoa</taxon>
        <taxon>Ecdysozoa</taxon>
        <taxon>Arthropoda</taxon>
        <taxon>Chelicerata</taxon>
        <taxon>Arachnida</taxon>
        <taxon>Acari</taxon>
        <taxon>Parasitiformes</taxon>
        <taxon>Ixodida</taxon>
        <taxon>Ixodoidea</taxon>
        <taxon>Ixodidae</taxon>
        <taxon>Ixodinae</taxon>
        <taxon>Ixodes</taxon>
    </lineage>
</organism>
<evidence type="ECO:0000313" key="2">
    <source>
        <dbReference type="Proteomes" id="UP000805193"/>
    </source>
</evidence>
<reference evidence="1 2" key="1">
    <citation type="journal article" date="2020" name="Cell">
        <title>Large-Scale Comparative Analyses of Tick Genomes Elucidate Their Genetic Diversity and Vector Capacities.</title>
        <authorList>
            <consortium name="Tick Genome and Microbiome Consortium (TIGMIC)"/>
            <person name="Jia N."/>
            <person name="Wang J."/>
            <person name="Shi W."/>
            <person name="Du L."/>
            <person name="Sun Y."/>
            <person name="Zhan W."/>
            <person name="Jiang J.F."/>
            <person name="Wang Q."/>
            <person name="Zhang B."/>
            <person name="Ji P."/>
            <person name="Bell-Sakyi L."/>
            <person name="Cui X.M."/>
            <person name="Yuan T.T."/>
            <person name="Jiang B.G."/>
            <person name="Yang W.F."/>
            <person name="Lam T.T."/>
            <person name="Chang Q.C."/>
            <person name="Ding S.J."/>
            <person name="Wang X.J."/>
            <person name="Zhu J.G."/>
            <person name="Ruan X.D."/>
            <person name="Zhao L."/>
            <person name="Wei J.T."/>
            <person name="Ye R.Z."/>
            <person name="Que T.C."/>
            <person name="Du C.H."/>
            <person name="Zhou Y.H."/>
            <person name="Cheng J.X."/>
            <person name="Dai P.F."/>
            <person name="Guo W.B."/>
            <person name="Han X.H."/>
            <person name="Huang E.J."/>
            <person name="Li L.F."/>
            <person name="Wei W."/>
            <person name="Gao Y.C."/>
            <person name="Liu J.Z."/>
            <person name="Shao H.Z."/>
            <person name="Wang X."/>
            <person name="Wang C.C."/>
            <person name="Yang T.C."/>
            <person name="Huo Q.B."/>
            <person name="Li W."/>
            <person name="Chen H.Y."/>
            <person name="Chen S.E."/>
            <person name="Zhou L.G."/>
            <person name="Ni X.B."/>
            <person name="Tian J.H."/>
            <person name="Sheng Y."/>
            <person name="Liu T."/>
            <person name="Pan Y.S."/>
            <person name="Xia L.Y."/>
            <person name="Li J."/>
            <person name="Zhao F."/>
            <person name="Cao W.C."/>
        </authorList>
    </citation>
    <scope>NUCLEOTIDE SEQUENCE [LARGE SCALE GENOMIC DNA]</scope>
    <source>
        <strain evidence="1">Iper-2018</strain>
    </source>
</reference>
<comment type="caution">
    <text evidence="1">The sequence shown here is derived from an EMBL/GenBank/DDBJ whole genome shotgun (WGS) entry which is preliminary data.</text>
</comment>
<dbReference type="Proteomes" id="UP000805193">
    <property type="component" value="Unassembled WGS sequence"/>
</dbReference>
<keyword evidence="2" id="KW-1185">Reference proteome</keyword>
<proteinExistence type="predicted"/>
<dbReference type="EMBL" id="JABSTQ010011568">
    <property type="protein sequence ID" value="KAG0409987.1"/>
    <property type="molecule type" value="Genomic_DNA"/>
</dbReference>